<keyword evidence="2" id="KW-0413">Isomerase</keyword>
<dbReference type="Proteomes" id="UP000030539">
    <property type="component" value="Unassembled WGS sequence"/>
</dbReference>
<feature type="domain" description="Xylose isomerase-like TIM barrel" evidence="1">
    <location>
        <begin position="25"/>
        <end position="243"/>
    </location>
</feature>
<dbReference type="InterPro" id="IPR013022">
    <property type="entry name" value="Xyl_isomerase-like_TIM-brl"/>
</dbReference>
<comment type="caution">
    <text evidence="2">The sequence shown here is derived from an EMBL/GenBank/DDBJ whole genome shotgun (WGS) entry which is preliminary data.</text>
</comment>
<dbReference type="Gene3D" id="3.20.20.150">
    <property type="entry name" value="Divalent-metal-dependent TIM barrel enzymes"/>
    <property type="match status" value="1"/>
</dbReference>
<evidence type="ECO:0000313" key="3">
    <source>
        <dbReference type="Proteomes" id="UP000030539"/>
    </source>
</evidence>
<dbReference type="SUPFAM" id="SSF51658">
    <property type="entry name" value="Xylose isomerase-like"/>
    <property type="match status" value="1"/>
</dbReference>
<dbReference type="STRING" id="155515.JP36_01120"/>
<dbReference type="Pfam" id="PF01261">
    <property type="entry name" value="AP_endonuc_2"/>
    <property type="match status" value="1"/>
</dbReference>
<reference evidence="2 3" key="1">
    <citation type="submission" date="2014-08" db="EMBL/GenBank/DDBJ databases">
        <title>Chaperone-usher fimbriae in a diverse selection of Gallibacterium genomes.</title>
        <authorList>
            <person name="Kudirkiene E."/>
            <person name="Bager R.J."/>
            <person name="Johnson T.J."/>
            <person name="Bojesen A.M."/>
        </authorList>
    </citation>
    <scope>NUCLEOTIDE SEQUENCE [LARGE SCALE GENOMIC DNA]</scope>
    <source>
        <strain evidence="2 3">CCM5974</strain>
    </source>
</reference>
<organism evidence="2 3">
    <name type="scientific">Gallibacterium genomosp. 1</name>
    <dbReference type="NCBI Taxonomy" id="155515"/>
    <lineage>
        <taxon>Bacteria</taxon>
        <taxon>Pseudomonadati</taxon>
        <taxon>Pseudomonadota</taxon>
        <taxon>Gammaproteobacteria</taxon>
        <taxon>Pasteurellales</taxon>
        <taxon>Pasteurellaceae</taxon>
        <taxon>Gallibacterium</taxon>
    </lineage>
</organism>
<dbReference type="InterPro" id="IPR036237">
    <property type="entry name" value="Xyl_isomerase-like_sf"/>
</dbReference>
<dbReference type="GO" id="GO:0016853">
    <property type="term" value="F:isomerase activity"/>
    <property type="evidence" value="ECO:0007669"/>
    <property type="project" value="UniProtKB-KW"/>
</dbReference>
<proteinExistence type="predicted"/>
<dbReference type="eggNOG" id="COG1082">
    <property type="taxonomic scope" value="Bacteria"/>
</dbReference>
<sequence length="278" mass="32211">MKNNLKLAVNTSIYDGYDLETIFSSIKKCGFNYFELAYNQGYVSNLNQDLFSEENARYINYLKNKYKLDTLALGCTMDLSTEGLYDIFSARLTFANLIGAKYINVCTTKLENKDKLIINLKSLKSLLEKNHCILCLENAGDYNFNAFVKLEDGIGILNQLDNDFYAINFDPGNMLTYDIKLNLIEQSMNSIKYCKYFHIKDVIIEDDKFRFTAIGDGMIDYCNIVSQLKRSNIPCSLEIPLRIYRELDSTPKKFEHKIDINVIEETLIKSRKYIENFI</sequence>
<dbReference type="InterPro" id="IPR050312">
    <property type="entry name" value="IolE/XylAMocC-like"/>
</dbReference>
<dbReference type="AlphaFoldDB" id="A0A0A2Y8Y4"/>
<dbReference type="EMBL" id="JPXX01000004">
    <property type="protein sequence ID" value="KGQ39070.1"/>
    <property type="molecule type" value="Genomic_DNA"/>
</dbReference>
<gene>
    <name evidence="2" type="ORF">JP36_01120</name>
</gene>
<dbReference type="PANTHER" id="PTHR12110">
    <property type="entry name" value="HYDROXYPYRUVATE ISOMERASE"/>
    <property type="match status" value="1"/>
</dbReference>
<dbReference type="PANTHER" id="PTHR12110:SF41">
    <property type="entry name" value="INOSOSE DEHYDRATASE"/>
    <property type="match status" value="1"/>
</dbReference>
<evidence type="ECO:0000259" key="1">
    <source>
        <dbReference type="Pfam" id="PF01261"/>
    </source>
</evidence>
<accession>A0A0A2Y8Y4</accession>
<name>A0A0A2Y8Y4_9PAST</name>
<dbReference type="RefSeq" id="WP_039171112.1">
    <property type="nucleotide sequence ID" value="NZ_JPXX01000004.1"/>
</dbReference>
<evidence type="ECO:0000313" key="2">
    <source>
        <dbReference type="EMBL" id="KGQ39070.1"/>
    </source>
</evidence>
<protein>
    <submittedName>
        <fullName evidence="2">Xylose isomerase</fullName>
    </submittedName>
</protein>